<accession>A0A072VKH1</accession>
<proteinExistence type="predicted"/>
<sequence length="75" mass="8159">MATQINRVHFFIAILCIFSVLTSGGANTSKLSACKYCIPKDSCGNNNQYCITFCIERGLPKDGVTCGNGLCCCYY</sequence>
<evidence type="ECO:0000313" key="3">
    <source>
        <dbReference type="EnsemblPlants" id="KEH38655"/>
    </source>
</evidence>
<gene>
    <name evidence="2" type="ordered locus">MTR_2g078410</name>
</gene>
<keyword evidence="1" id="KW-0732">Signal</keyword>
<dbReference type="EMBL" id="CM001218">
    <property type="protein sequence ID" value="KEH38655.1"/>
    <property type="molecule type" value="Genomic_DNA"/>
</dbReference>
<feature type="signal peptide" evidence="1">
    <location>
        <begin position="1"/>
        <end position="24"/>
    </location>
</feature>
<dbReference type="Proteomes" id="UP000002051">
    <property type="component" value="Chromosome 2"/>
</dbReference>
<reference evidence="2 4" key="2">
    <citation type="journal article" date="2014" name="BMC Genomics">
        <title>An improved genome release (version Mt4.0) for the model legume Medicago truncatula.</title>
        <authorList>
            <person name="Tang H."/>
            <person name="Krishnakumar V."/>
            <person name="Bidwell S."/>
            <person name="Rosen B."/>
            <person name="Chan A."/>
            <person name="Zhou S."/>
            <person name="Gentzbittel L."/>
            <person name="Childs K.L."/>
            <person name="Yandell M."/>
            <person name="Gundlach H."/>
            <person name="Mayer K.F."/>
            <person name="Schwartz D.C."/>
            <person name="Town C.D."/>
        </authorList>
    </citation>
    <scope>GENOME REANNOTATION</scope>
    <source>
        <strain evidence="2">A17</strain>
        <strain evidence="3 4">cv. Jemalong A17</strain>
    </source>
</reference>
<feature type="chain" id="PRO_5014500782" evidence="1">
    <location>
        <begin position="25"/>
        <end position="75"/>
    </location>
</feature>
<evidence type="ECO:0000313" key="2">
    <source>
        <dbReference type="EMBL" id="KEH38655.1"/>
    </source>
</evidence>
<dbReference type="HOGENOM" id="CLU_190964_0_0_1"/>
<organism evidence="2 4">
    <name type="scientific">Medicago truncatula</name>
    <name type="common">Barrel medic</name>
    <name type="synonym">Medicago tribuloides</name>
    <dbReference type="NCBI Taxonomy" id="3880"/>
    <lineage>
        <taxon>Eukaryota</taxon>
        <taxon>Viridiplantae</taxon>
        <taxon>Streptophyta</taxon>
        <taxon>Embryophyta</taxon>
        <taxon>Tracheophyta</taxon>
        <taxon>Spermatophyta</taxon>
        <taxon>Magnoliopsida</taxon>
        <taxon>eudicotyledons</taxon>
        <taxon>Gunneridae</taxon>
        <taxon>Pentapetalae</taxon>
        <taxon>rosids</taxon>
        <taxon>fabids</taxon>
        <taxon>Fabales</taxon>
        <taxon>Fabaceae</taxon>
        <taxon>Papilionoideae</taxon>
        <taxon>50 kb inversion clade</taxon>
        <taxon>NPAAA clade</taxon>
        <taxon>Hologalegina</taxon>
        <taxon>IRL clade</taxon>
        <taxon>Trifolieae</taxon>
        <taxon>Medicago</taxon>
    </lineage>
</organism>
<reference evidence="2 4" key="1">
    <citation type="journal article" date="2011" name="Nature">
        <title>The Medicago genome provides insight into the evolution of rhizobial symbioses.</title>
        <authorList>
            <person name="Young N.D."/>
            <person name="Debelle F."/>
            <person name="Oldroyd G.E."/>
            <person name="Geurts R."/>
            <person name="Cannon S.B."/>
            <person name="Udvardi M.K."/>
            <person name="Benedito V.A."/>
            <person name="Mayer K.F."/>
            <person name="Gouzy J."/>
            <person name="Schoof H."/>
            <person name="Van de Peer Y."/>
            <person name="Proost S."/>
            <person name="Cook D.R."/>
            <person name="Meyers B.C."/>
            <person name="Spannagl M."/>
            <person name="Cheung F."/>
            <person name="De Mita S."/>
            <person name="Krishnakumar V."/>
            <person name="Gundlach H."/>
            <person name="Zhou S."/>
            <person name="Mudge J."/>
            <person name="Bharti A.K."/>
            <person name="Murray J.D."/>
            <person name="Naoumkina M.A."/>
            <person name="Rosen B."/>
            <person name="Silverstein K.A."/>
            <person name="Tang H."/>
            <person name="Rombauts S."/>
            <person name="Zhao P.X."/>
            <person name="Zhou P."/>
            <person name="Barbe V."/>
            <person name="Bardou P."/>
            <person name="Bechner M."/>
            <person name="Bellec A."/>
            <person name="Berger A."/>
            <person name="Berges H."/>
            <person name="Bidwell S."/>
            <person name="Bisseling T."/>
            <person name="Choisne N."/>
            <person name="Couloux A."/>
            <person name="Denny R."/>
            <person name="Deshpande S."/>
            <person name="Dai X."/>
            <person name="Doyle J.J."/>
            <person name="Dudez A.M."/>
            <person name="Farmer A.D."/>
            <person name="Fouteau S."/>
            <person name="Franken C."/>
            <person name="Gibelin C."/>
            <person name="Gish J."/>
            <person name="Goldstein S."/>
            <person name="Gonzalez A.J."/>
            <person name="Green P.J."/>
            <person name="Hallab A."/>
            <person name="Hartog M."/>
            <person name="Hua A."/>
            <person name="Humphray S.J."/>
            <person name="Jeong D.H."/>
            <person name="Jing Y."/>
            <person name="Jocker A."/>
            <person name="Kenton S.M."/>
            <person name="Kim D.J."/>
            <person name="Klee K."/>
            <person name="Lai H."/>
            <person name="Lang C."/>
            <person name="Lin S."/>
            <person name="Macmil S.L."/>
            <person name="Magdelenat G."/>
            <person name="Matthews L."/>
            <person name="McCorrison J."/>
            <person name="Monaghan E.L."/>
            <person name="Mun J.H."/>
            <person name="Najar F.Z."/>
            <person name="Nicholson C."/>
            <person name="Noirot C."/>
            <person name="O'Bleness M."/>
            <person name="Paule C.R."/>
            <person name="Poulain J."/>
            <person name="Prion F."/>
            <person name="Qin B."/>
            <person name="Qu C."/>
            <person name="Retzel E.F."/>
            <person name="Riddle C."/>
            <person name="Sallet E."/>
            <person name="Samain S."/>
            <person name="Samson N."/>
            <person name="Sanders I."/>
            <person name="Saurat O."/>
            <person name="Scarpelli C."/>
            <person name="Schiex T."/>
            <person name="Segurens B."/>
            <person name="Severin A.J."/>
            <person name="Sherrier D.J."/>
            <person name="Shi R."/>
            <person name="Sims S."/>
            <person name="Singer S.R."/>
            <person name="Sinharoy S."/>
            <person name="Sterck L."/>
            <person name="Viollet A."/>
            <person name="Wang B.B."/>
            <person name="Wang K."/>
            <person name="Wang M."/>
            <person name="Wang X."/>
            <person name="Warfsmann J."/>
            <person name="Weissenbach J."/>
            <person name="White D.D."/>
            <person name="White J.D."/>
            <person name="Wiley G.B."/>
            <person name="Wincker P."/>
            <person name="Xing Y."/>
            <person name="Yang L."/>
            <person name="Yao Z."/>
            <person name="Ying F."/>
            <person name="Zhai J."/>
            <person name="Zhou L."/>
            <person name="Zuber A."/>
            <person name="Denarie J."/>
            <person name="Dixon R.A."/>
            <person name="May G.D."/>
            <person name="Schwartz D.C."/>
            <person name="Rogers J."/>
            <person name="Quetier F."/>
            <person name="Town C.D."/>
            <person name="Roe B.A."/>
        </authorList>
    </citation>
    <scope>NUCLEOTIDE SEQUENCE [LARGE SCALE GENOMIC DNA]</scope>
    <source>
        <strain evidence="2">A17</strain>
        <strain evidence="3 4">cv. Jemalong A17</strain>
    </source>
</reference>
<reference evidence="3" key="3">
    <citation type="submission" date="2015-04" db="UniProtKB">
        <authorList>
            <consortium name="EnsemblPlants"/>
        </authorList>
    </citation>
    <scope>IDENTIFICATION</scope>
    <source>
        <strain evidence="3">cv. Jemalong A17</strain>
    </source>
</reference>
<keyword evidence="4" id="KW-1185">Reference proteome</keyword>
<evidence type="ECO:0000256" key="1">
    <source>
        <dbReference type="SAM" id="SignalP"/>
    </source>
</evidence>
<name>A0A072VKH1_MEDTR</name>
<evidence type="ECO:0000313" key="4">
    <source>
        <dbReference type="Proteomes" id="UP000002051"/>
    </source>
</evidence>
<dbReference type="EnsemblPlants" id="KEH38655">
    <property type="protein sequence ID" value="KEH38655"/>
    <property type="gene ID" value="MTR_2g078410"/>
</dbReference>
<protein>
    <submittedName>
        <fullName evidence="2">LCR-like protein</fullName>
    </submittedName>
</protein>
<dbReference type="AlphaFoldDB" id="A0A072VKH1"/>